<dbReference type="InterPro" id="IPR058119">
    <property type="entry name" value="SCO0607-like"/>
</dbReference>
<evidence type="ECO:0000313" key="1">
    <source>
        <dbReference type="EMBL" id="MBL1109853.1"/>
    </source>
</evidence>
<sequence>MCLPGHYQVLAVNDFGGDCIPDGEEPPAGWARYPEGKVPRYVGDEWDRYWSTRTLDENGRIVTLPN</sequence>
<organism evidence="1 2">
    <name type="scientific">Streptomyces musisoli</name>
    <dbReference type="NCBI Taxonomy" id="2802280"/>
    <lineage>
        <taxon>Bacteria</taxon>
        <taxon>Bacillati</taxon>
        <taxon>Actinomycetota</taxon>
        <taxon>Actinomycetes</taxon>
        <taxon>Kitasatosporales</taxon>
        <taxon>Streptomycetaceae</taxon>
        <taxon>Streptomyces</taxon>
    </lineage>
</organism>
<dbReference type="Proteomes" id="UP000621386">
    <property type="component" value="Unassembled WGS sequence"/>
</dbReference>
<keyword evidence="2" id="KW-1185">Reference proteome</keyword>
<gene>
    <name evidence="1" type="ORF">JK361_35685</name>
</gene>
<dbReference type="NCBIfam" id="NF046120">
    <property type="entry name" value="lipo_SCO0607"/>
    <property type="match status" value="1"/>
</dbReference>
<proteinExistence type="predicted"/>
<comment type="caution">
    <text evidence="1">The sequence shown here is derived from an EMBL/GenBank/DDBJ whole genome shotgun (WGS) entry which is preliminary data.</text>
</comment>
<accession>A0ABS1PBZ4</accession>
<evidence type="ECO:0008006" key="3">
    <source>
        <dbReference type="Google" id="ProtNLM"/>
    </source>
</evidence>
<evidence type="ECO:0000313" key="2">
    <source>
        <dbReference type="Proteomes" id="UP000621386"/>
    </source>
</evidence>
<dbReference type="EMBL" id="JAERRH010000025">
    <property type="protein sequence ID" value="MBL1109853.1"/>
    <property type="molecule type" value="Genomic_DNA"/>
</dbReference>
<name>A0ABS1PBZ4_9ACTN</name>
<reference evidence="1 2" key="1">
    <citation type="submission" date="2021-01" db="EMBL/GenBank/DDBJ databases">
        <title>WGS of actinomycetes isolated from Thailand.</title>
        <authorList>
            <person name="Thawai C."/>
        </authorList>
    </citation>
    <scope>NUCLEOTIDE SEQUENCE [LARGE SCALE GENOMIC DNA]</scope>
    <source>
        <strain evidence="1 2">CH5-8</strain>
    </source>
</reference>
<protein>
    <recommendedName>
        <fullName evidence="3">Lipoprotein</fullName>
    </recommendedName>
</protein>